<dbReference type="AlphaFoldDB" id="A0A1D2MGF3"/>
<evidence type="ECO:0000256" key="1">
    <source>
        <dbReference type="SAM" id="Coils"/>
    </source>
</evidence>
<name>A0A1D2MGF3_ORCCI</name>
<accession>A0A1D2MGF3</accession>
<keyword evidence="1" id="KW-0175">Coiled coil</keyword>
<keyword evidence="4" id="KW-1185">Reference proteome</keyword>
<sequence>MKLTTRTVVLFGLLNSCVVGLYATQNVTDPSMKQGDVEFSNLLVLLTQFLTEVRADIQGLKGSLTSLEAELSRLRIETAKNISSLTEKSDQLTTDVYSLRDTALPAINGRIGGLEQQVAGVSQTLNSLKAAAITDVKFGPVEYSAIWKGPAFNDQVGFVITQVDNFNRDEYPDTAGRRKLMKMVDGNWRDIGA</sequence>
<evidence type="ECO:0000313" key="4">
    <source>
        <dbReference type="Proteomes" id="UP000094527"/>
    </source>
</evidence>
<dbReference type="Proteomes" id="UP000094527">
    <property type="component" value="Unassembled WGS sequence"/>
</dbReference>
<comment type="caution">
    <text evidence="3">The sequence shown here is derived from an EMBL/GenBank/DDBJ whole genome shotgun (WGS) entry which is preliminary data.</text>
</comment>
<proteinExistence type="predicted"/>
<protein>
    <submittedName>
        <fullName evidence="3">Tail fiber protein S</fullName>
    </submittedName>
</protein>
<organism evidence="3 4">
    <name type="scientific">Orchesella cincta</name>
    <name type="common">Springtail</name>
    <name type="synonym">Podura cincta</name>
    <dbReference type="NCBI Taxonomy" id="48709"/>
    <lineage>
        <taxon>Eukaryota</taxon>
        <taxon>Metazoa</taxon>
        <taxon>Ecdysozoa</taxon>
        <taxon>Arthropoda</taxon>
        <taxon>Hexapoda</taxon>
        <taxon>Collembola</taxon>
        <taxon>Entomobryomorpha</taxon>
        <taxon>Entomobryoidea</taxon>
        <taxon>Orchesellidae</taxon>
        <taxon>Orchesellinae</taxon>
        <taxon>Orchesella</taxon>
    </lineage>
</organism>
<gene>
    <name evidence="3" type="ORF">Ocin01_14596</name>
</gene>
<dbReference type="Gene3D" id="1.20.5.340">
    <property type="match status" value="1"/>
</dbReference>
<reference evidence="3 4" key="1">
    <citation type="journal article" date="2016" name="Genome Biol. Evol.">
        <title>Gene Family Evolution Reflects Adaptation to Soil Environmental Stressors in the Genome of the Collembolan Orchesella cincta.</title>
        <authorList>
            <person name="Faddeeva-Vakhrusheva A."/>
            <person name="Derks M.F."/>
            <person name="Anvar S.Y."/>
            <person name="Agamennone V."/>
            <person name="Suring W."/>
            <person name="Smit S."/>
            <person name="van Straalen N.M."/>
            <person name="Roelofs D."/>
        </authorList>
    </citation>
    <scope>NUCLEOTIDE SEQUENCE [LARGE SCALE GENOMIC DNA]</scope>
    <source>
        <tissue evidence="3">Mixed pool</tissue>
    </source>
</reference>
<keyword evidence="2" id="KW-0732">Signal</keyword>
<evidence type="ECO:0000256" key="2">
    <source>
        <dbReference type="SAM" id="SignalP"/>
    </source>
</evidence>
<feature type="coiled-coil region" evidence="1">
    <location>
        <begin position="50"/>
        <end position="77"/>
    </location>
</feature>
<evidence type="ECO:0000313" key="3">
    <source>
        <dbReference type="EMBL" id="ODM92086.1"/>
    </source>
</evidence>
<feature type="chain" id="PRO_5008903982" evidence="2">
    <location>
        <begin position="24"/>
        <end position="193"/>
    </location>
</feature>
<dbReference type="OrthoDB" id="8291840at2759"/>
<feature type="signal peptide" evidence="2">
    <location>
        <begin position="1"/>
        <end position="23"/>
    </location>
</feature>
<dbReference type="EMBL" id="LJIJ01001332">
    <property type="protein sequence ID" value="ODM92086.1"/>
    <property type="molecule type" value="Genomic_DNA"/>
</dbReference>